<dbReference type="PROSITE" id="PS51832">
    <property type="entry name" value="HD_GYP"/>
    <property type="match status" value="1"/>
</dbReference>
<evidence type="ECO:0000313" key="2">
    <source>
        <dbReference type="EMBL" id="KAA5539174.1"/>
    </source>
</evidence>
<dbReference type="Gene3D" id="1.10.3210.10">
    <property type="entry name" value="Hypothetical protein af1432"/>
    <property type="match status" value="2"/>
</dbReference>
<dbReference type="CDD" id="cd00077">
    <property type="entry name" value="HDc"/>
    <property type="match status" value="1"/>
</dbReference>
<gene>
    <name evidence="2" type="ORF">FYK55_24965</name>
</gene>
<evidence type="ECO:0000313" key="3">
    <source>
        <dbReference type="Proteomes" id="UP000324479"/>
    </source>
</evidence>
<reference evidence="2 3" key="1">
    <citation type="submission" date="2019-08" db="EMBL/GenBank/DDBJ databases">
        <authorList>
            <person name="Dhanesh K."/>
            <person name="Kumar G."/>
            <person name="Sasikala C."/>
            <person name="Venkata Ramana C."/>
        </authorList>
    </citation>
    <scope>NUCLEOTIDE SEQUENCE [LARGE SCALE GENOMIC DNA]</scope>
    <source>
        <strain evidence="2 3">JC645</strain>
    </source>
</reference>
<dbReference type="PANTHER" id="PTHR45228:SF5">
    <property type="entry name" value="CYCLIC DI-GMP PHOSPHODIESTERASE VC_1348-RELATED"/>
    <property type="match status" value="1"/>
</dbReference>
<dbReference type="InterPro" id="IPR037522">
    <property type="entry name" value="HD_GYP_dom"/>
</dbReference>
<proteinExistence type="predicted"/>
<organism evidence="2 3">
    <name type="scientific">Roseiconus nitratireducens</name>
    <dbReference type="NCBI Taxonomy" id="2605748"/>
    <lineage>
        <taxon>Bacteria</taxon>
        <taxon>Pseudomonadati</taxon>
        <taxon>Planctomycetota</taxon>
        <taxon>Planctomycetia</taxon>
        <taxon>Pirellulales</taxon>
        <taxon>Pirellulaceae</taxon>
        <taxon>Roseiconus</taxon>
    </lineage>
</organism>
<protein>
    <submittedName>
        <fullName evidence="2">HD domain-containing protein</fullName>
    </submittedName>
</protein>
<dbReference type="InterPro" id="IPR003607">
    <property type="entry name" value="HD/PDEase_dom"/>
</dbReference>
<dbReference type="EMBL" id="VWOX01000021">
    <property type="protein sequence ID" value="KAA5539174.1"/>
    <property type="molecule type" value="Genomic_DNA"/>
</dbReference>
<dbReference type="SMART" id="SM00471">
    <property type="entry name" value="HDc"/>
    <property type="match status" value="1"/>
</dbReference>
<feature type="domain" description="HD-GYP" evidence="1">
    <location>
        <begin position="312"/>
        <end position="499"/>
    </location>
</feature>
<dbReference type="InterPro" id="IPR052020">
    <property type="entry name" value="Cyclic_di-GMP/3'3'-cGAMP_PDE"/>
</dbReference>
<comment type="caution">
    <text evidence="2">The sequence shown here is derived from an EMBL/GenBank/DDBJ whole genome shotgun (WGS) entry which is preliminary data.</text>
</comment>
<accession>A0A5M6CVB6</accession>
<dbReference type="PANTHER" id="PTHR45228">
    <property type="entry name" value="CYCLIC DI-GMP PHOSPHODIESTERASE TM_0186-RELATED"/>
    <property type="match status" value="1"/>
</dbReference>
<keyword evidence="3" id="KW-1185">Reference proteome</keyword>
<dbReference type="Pfam" id="PF13487">
    <property type="entry name" value="HD_5"/>
    <property type="match status" value="2"/>
</dbReference>
<dbReference type="SUPFAM" id="SSF109604">
    <property type="entry name" value="HD-domain/PDEase-like"/>
    <property type="match status" value="2"/>
</dbReference>
<dbReference type="Proteomes" id="UP000324479">
    <property type="component" value="Unassembled WGS sequence"/>
</dbReference>
<dbReference type="AlphaFoldDB" id="A0A5M6CVB6"/>
<sequence>MLGSGRSQRLCRLTQSGPAVQSRMRLCVGTSLDPPQRVNVPTSYCDRDAQSEIGPFAATVALADVIAALSYALDITEGQPEGHSTKSCLIAMRIAQEIGLSASDRSALFYGTLLKDAGCSSNAAKVCSLFDADDHKIKQSFKLQDLTRKADAFGYLVRNVATDRSPVIRVAKLAALIAQPGAGKDMIQTRCSRGAEIATKLGFTQATAEAVRALDEHFDGSGEPSNLRGDQIPLLGRIVCLAQTVEVYFTTFGRVAALDVAQQRSGTWFDPELVQALWSFQSDQDFWSQLDRSDARSAIAAFEPTEQRMYVDEDRLDAIAEGFADVIDAKSPWTCRHSFGVAEATVGILKQFGYSDEHARFWRRAALLHDIGKLGVSNRILDKPGKLSEAEFSQMRRHVDHTRRILRIVPCFRNFADVAAAHHEKLDGSGYSLGLSDAQLSREAKAMCVADIFDALAAKRPYRQRQMGLDEVFEIMGKEAGPKICPIAYEALRLHVDMV</sequence>
<evidence type="ECO:0000259" key="1">
    <source>
        <dbReference type="PROSITE" id="PS51832"/>
    </source>
</evidence>
<name>A0A5M6CVB6_9BACT</name>